<name>A0A2U3DBS1_SULT2</name>
<dbReference type="Pfam" id="PF02589">
    <property type="entry name" value="LUD_dom"/>
    <property type="match status" value="1"/>
</dbReference>
<dbReference type="InterPro" id="IPR024185">
    <property type="entry name" value="FTHF_cligase-like_sf"/>
</dbReference>
<proteinExistence type="predicted"/>
<dbReference type="InterPro" id="IPR003741">
    <property type="entry name" value="LUD_dom"/>
</dbReference>
<reference evidence="2 3" key="1">
    <citation type="submission" date="2016-11" db="EMBL/GenBank/DDBJ databases">
        <title>Comparative genomics of Acidibacillus ferroxidans species.</title>
        <authorList>
            <person name="Oliveira G."/>
            <person name="Nunes G."/>
            <person name="Oliveira R."/>
            <person name="Araujo F."/>
            <person name="Salim A."/>
            <person name="Scholte L."/>
            <person name="Morais D."/>
            <person name="Nancucheo I."/>
            <person name="Johnson D.B."/>
            <person name="Grail B."/>
            <person name="Bittencourt J."/>
            <person name="Valadares R."/>
        </authorList>
    </citation>
    <scope>NUCLEOTIDE SEQUENCE [LARGE SCALE GENOMIC DNA]</scope>
    <source>
        <strain evidence="2 3">Y002</strain>
    </source>
</reference>
<dbReference type="PANTHER" id="PTHR43682:SF1">
    <property type="entry name" value="LACTATE UTILIZATION PROTEIN C"/>
    <property type="match status" value="1"/>
</dbReference>
<organism evidence="2 3">
    <name type="scientific">Sulfoacidibacillus thermotolerans</name>
    <name type="common">Acidibacillus sulfuroxidans</name>
    <dbReference type="NCBI Taxonomy" id="1765684"/>
    <lineage>
        <taxon>Bacteria</taxon>
        <taxon>Bacillati</taxon>
        <taxon>Bacillota</taxon>
        <taxon>Bacilli</taxon>
        <taxon>Bacillales</taxon>
        <taxon>Alicyclobacillaceae</taxon>
        <taxon>Sulfoacidibacillus</taxon>
    </lineage>
</organism>
<sequence>MNANDEATFLSNIAQRLGRNEPLQVAPKRAYRGSEGLQHSLLPSEITESNQILQKQLQGIPLSIKEQNQLADVFCKSLVEIGGHAKIITKDQVTIALQDIFLMHRPTSVLAWKDPLLDKLGIQKITQNYSLKFDVWSDSSNIDKESIAKAELGITSADYAVAETGSLVLIGSQTHGRSVSLLPATHVAFVPLSRLHLRAASVLSELRTNRMPSSVNWITGPSRTSDIEMDSTIGVHGPAHVYVFLMLDEKDDQL</sequence>
<gene>
    <name evidence="2" type="ORF">BM613_01100</name>
</gene>
<keyword evidence="3" id="KW-1185">Reference proteome</keyword>
<dbReference type="Gene3D" id="3.40.50.10420">
    <property type="entry name" value="NagB/RpiA/CoA transferase-like"/>
    <property type="match status" value="1"/>
</dbReference>
<feature type="domain" description="LUD" evidence="1">
    <location>
        <begin position="76"/>
        <end position="246"/>
    </location>
</feature>
<dbReference type="PANTHER" id="PTHR43682">
    <property type="entry name" value="LACTATE UTILIZATION PROTEIN C"/>
    <property type="match status" value="1"/>
</dbReference>
<dbReference type="EMBL" id="MPDK01000002">
    <property type="protein sequence ID" value="PWI58724.1"/>
    <property type="molecule type" value="Genomic_DNA"/>
</dbReference>
<dbReference type="RefSeq" id="WP_109429315.1">
    <property type="nucleotide sequence ID" value="NZ_MPDK01000002.1"/>
</dbReference>
<dbReference type="SUPFAM" id="SSF100950">
    <property type="entry name" value="NagB/RpiA/CoA transferase-like"/>
    <property type="match status" value="1"/>
</dbReference>
<dbReference type="OrthoDB" id="9794157at2"/>
<dbReference type="AlphaFoldDB" id="A0A2U3DBS1"/>
<evidence type="ECO:0000259" key="1">
    <source>
        <dbReference type="Pfam" id="PF02589"/>
    </source>
</evidence>
<evidence type="ECO:0000313" key="3">
    <source>
        <dbReference type="Proteomes" id="UP000245380"/>
    </source>
</evidence>
<evidence type="ECO:0000313" key="2">
    <source>
        <dbReference type="EMBL" id="PWI58724.1"/>
    </source>
</evidence>
<dbReference type="InterPro" id="IPR037171">
    <property type="entry name" value="NagB/RpiA_transferase-like"/>
</dbReference>
<accession>A0A2U3DBS1</accession>
<protein>
    <recommendedName>
        <fullName evidence="1">LUD domain-containing protein</fullName>
    </recommendedName>
</protein>
<dbReference type="Proteomes" id="UP000245380">
    <property type="component" value="Unassembled WGS sequence"/>
</dbReference>
<comment type="caution">
    <text evidence="2">The sequence shown here is derived from an EMBL/GenBank/DDBJ whole genome shotgun (WGS) entry which is preliminary data.</text>
</comment>